<evidence type="ECO:0000256" key="1">
    <source>
        <dbReference type="ARBA" id="ARBA00022432"/>
    </source>
</evidence>
<evidence type="ECO:0000256" key="2">
    <source>
        <dbReference type="ARBA" id="ARBA00023152"/>
    </source>
</evidence>
<dbReference type="EMBL" id="UINC01078526">
    <property type="protein sequence ID" value="SVC19684.1"/>
    <property type="molecule type" value="Genomic_DNA"/>
</dbReference>
<dbReference type="GO" id="GO:0006096">
    <property type="term" value="P:glycolytic process"/>
    <property type="evidence" value="ECO:0007669"/>
    <property type="project" value="UniProtKB-KW"/>
</dbReference>
<evidence type="ECO:0000256" key="3">
    <source>
        <dbReference type="ARBA" id="ARBA00023235"/>
    </source>
</evidence>
<keyword evidence="1" id="KW-0312">Gluconeogenesis</keyword>
<dbReference type="PANTHER" id="PTHR11469">
    <property type="entry name" value="GLUCOSE-6-PHOSPHATE ISOMERASE"/>
    <property type="match status" value="1"/>
</dbReference>
<name>A0A382K487_9ZZZZ</name>
<dbReference type="GO" id="GO:0048029">
    <property type="term" value="F:monosaccharide binding"/>
    <property type="evidence" value="ECO:0007669"/>
    <property type="project" value="TreeGrafter"/>
</dbReference>
<feature type="non-terminal residue" evidence="4">
    <location>
        <position position="1"/>
    </location>
</feature>
<protein>
    <recommendedName>
        <fullName evidence="5">Glucose-6-phosphate isomerase</fullName>
    </recommendedName>
</protein>
<dbReference type="GO" id="GO:0006094">
    <property type="term" value="P:gluconeogenesis"/>
    <property type="evidence" value="ECO:0007669"/>
    <property type="project" value="UniProtKB-KW"/>
</dbReference>
<dbReference type="GO" id="GO:0051156">
    <property type="term" value="P:glucose 6-phosphate metabolic process"/>
    <property type="evidence" value="ECO:0007669"/>
    <property type="project" value="TreeGrafter"/>
</dbReference>
<dbReference type="GO" id="GO:0005829">
    <property type="term" value="C:cytosol"/>
    <property type="evidence" value="ECO:0007669"/>
    <property type="project" value="TreeGrafter"/>
</dbReference>
<dbReference type="GO" id="GO:0097367">
    <property type="term" value="F:carbohydrate derivative binding"/>
    <property type="evidence" value="ECO:0007669"/>
    <property type="project" value="InterPro"/>
</dbReference>
<proteinExistence type="predicted"/>
<dbReference type="InterPro" id="IPR001672">
    <property type="entry name" value="G6P_Isomerase"/>
</dbReference>
<dbReference type="InterPro" id="IPR046348">
    <property type="entry name" value="SIS_dom_sf"/>
</dbReference>
<dbReference type="PANTHER" id="PTHR11469:SF1">
    <property type="entry name" value="GLUCOSE-6-PHOSPHATE ISOMERASE"/>
    <property type="match status" value="1"/>
</dbReference>
<sequence length="109" mass="12439">LTSETYGPRTSAWQSLVAHSETLKSQSIDAFFQAHQDRFGQFSLQCEGLLLDYSRQLVDERAFSLLLELAEQTGVEKWVQRMFSGESVNSTENRPALHIALRRPSDQHL</sequence>
<dbReference type="SUPFAM" id="SSF53697">
    <property type="entry name" value="SIS domain"/>
    <property type="match status" value="1"/>
</dbReference>
<evidence type="ECO:0008006" key="5">
    <source>
        <dbReference type="Google" id="ProtNLM"/>
    </source>
</evidence>
<keyword evidence="3" id="KW-0413">Isomerase</keyword>
<accession>A0A382K487</accession>
<evidence type="ECO:0000313" key="4">
    <source>
        <dbReference type="EMBL" id="SVC19684.1"/>
    </source>
</evidence>
<dbReference type="Pfam" id="PF00342">
    <property type="entry name" value="PGI"/>
    <property type="match status" value="1"/>
</dbReference>
<gene>
    <name evidence="4" type="ORF">METZ01_LOCUS272538</name>
</gene>
<dbReference type="GO" id="GO:0004347">
    <property type="term" value="F:glucose-6-phosphate isomerase activity"/>
    <property type="evidence" value="ECO:0007669"/>
    <property type="project" value="InterPro"/>
</dbReference>
<organism evidence="4">
    <name type="scientific">marine metagenome</name>
    <dbReference type="NCBI Taxonomy" id="408172"/>
    <lineage>
        <taxon>unclassified sequences</taxon>
        <taxon>metagenomes</taxon>
        <taxon>ecological metagenomes</taxon>
    </lineage>
</organism>
<dbReference type="Gene3D" id="3.40.50.10490">
    <property type="entry name" value="Glucose-6-phosphate isomerase like protein, domain 1"/>
    <property type="match status" value="1"/>
</dbReference>
<reference evidence="4" key="1">
    <citation type="submission" date="2018-05" db="EMBL/GenBank/DDBJ databases">
        <authorList>
            <person name="Lanie J.A."/>
            <person name="Ng W.-L."/>
            <person name="Kazmierczak K.M."/>
            <person name="Andrzejewski T.M."/>
            <person name="Davidsen T.M."/>
            <person name="Wayne K.J."/>
            <person name="Tettelin H."/>
            <person name="Glass J.I."/>
            <person name="Rusch D."/>
            <person name="Podicherti R."/>
            <person name="Tsui H.-C.T."/>
            <person name="Winkler M.E."/>
        </authorList>
    </citation>
    <scope>NUCLEOTIDE SEQUENCE</scope>
</reference>
<dbReference type="PROSITE" id="PS51463">
    <property type="entry name" value="P_GLUCOSE_ISOMERASE_3"/>
    <property type="match status" value="1"/>
</dbReference>
<feature type="non-terminal residue" evidence="4">
    <location>
        <position position="109"/>
    </location>
</feature>
<dbReference type="AlphaFoldDB" id="A0A382K487"/>
<keyword evidence="2" id="KW-0324">Glycolysis</keyword>